<sequence>MSWSVGCSVLAQYPIFKFVARICKLYGDLVSKDTGFIEVFSKMAGDSQPILSPAMQTAVCFSHWRTSYTNGTIIISYVQL</sequence>
<protein>
    <submittedName>
        <fullName evidence="1">Uncharacterized protein</fullName>
    </submittedName>
</protein>
<proteinExistence type="predicted"/>
<feature type="non-terminal residue" evidence="1">
    <location>
        <position position="80"/>
    </location>
</feature>
<evidence type="ECO:0000313" key="2">
    <source>
        <dbReference type="Proteomes" id="UP000814033"/>
    </source>
</evidence>
<dbReference type="Proteomes" id="UP000814033">
    <property type="component" value="Unassembled WGS sequence"/>
</dbReference>
<comment type="caution">
    <text evidence="1">The sequence shown here is derived from an EMBL/GenBank/DDBJ whole genome shotgun (WGS) entry which is preliminary data.</text>
</comment>
<reference evidence="1" key="2">
    <citation type="journal article" date="2022" name="New Phytol.">
        <title>Evolutionary transition to the ectomycorrhizal habit in the genomes of a hyperdiverse lineage of mushroom-forming fungi.</title>
        <authorList>
            <person name="Looney B."/>
            <person name="Miyauchi S."/>
            <person name="Morin E."/>
            <person name="Drula E."/>
            <person name="Courty P.E."/>
            <person name="Kohler A."/>
            <person name="Kuo A."/>
            <person name="LaButti K."/>
            <person name="Pangilinan J."/>
            <person name="Lipzen A."/>
            <person name="Riley R."/>
            <person name="Andreopoulos W."/>
            <person name="He G."/>
            <person name="Johnson J."/>
            <person name="Nolan M."/>
            <person name="Tritt A."/>
            <person name="Barry K.W."/>
            <person name="Grigoriev I.V."/>
            <person name="Nagy L.G."/>
            <person name="Hibbett D."/>
            <person name="Henrissat B."/>
            <person name="Matheny P.B."/>
            <person name="Labbe J."/>
            <person name="Martin F.M."/>
        </authorList>
    </citation>
    <scope>NUCLEOTIDE SEQUENCE</scope>
    <source>
        <strain evidence="1">FP105234-sp</strain>
    </source>
</reference>
<dbReference type="EMBL" id="MU275842">
    <property type="protein sequence ID" value="KAI0053101.1"/>
    <property type="molecule type" value="Genomic_DNA"/>
</dbReference>
<gene>
    <name evidence="1" type="ORF">FA95DRAFT_1552991</name>
</gene>
<name>A0ACB8SAX2_9AGAM</name>
<keyword evidence="2" id="KW-1185">Reference proteome</keyword>
<accession>A0ACB8SAX2</accession>
<organism evidence="1 2">
    <name type="scientific">Auriscalpium vulgare</name>
    <dbReference type="NCBI Taxonomy" id="40419"/>
    <lineage>
        <taxon>Eukaryota</taxon>
        <taxon>Fungi</taxon>
        <taxon>Dikarya</taxon>
        <taxon>Basidiomycota</taxon>
        <taxon>Agaricomycotina</taxon>
        <taxon>Agaricomycetes</taxon>
        <taxon>Russulales</taxon>
        <taxon>Auriscalpiaceae</taxon>
        <taxon>Auriscalpium</taxon>
    </lineage>
</organism>
<reference evidence="1" key="1">
    <citation type="submission" date="2021-02" db="EMBL/GenBank/DDBJ databases">
        <authorList>
            <consortium name="DOE Joint Genome Institute"/>
            <person name="Ahrendt S."/>
            <person name="Looney B.P."/>
            <person name="Miyauchi S."/>
            <person name="Morin E."/>
            <person name="Drula E."/>
            <person name="Courty P.E."/>
            <person name="Chicoki N."/>
            <person name="Fauchery L."/>
            <person name="Kohler A."/>
            <person name="Kuo A."/>
            <person name="Labutti K."/>
            <person name="Pangilinan J."/>
            <person name="Lipzen A."/>
            <person name="Riley R."/>
            <person name="Andreopoulos W."/>
            <person name="He G."/>
            <person name="Johnson J."/>
            <person name="Barry K.W."/>
            <person name="Grigoriev I.V."/>
            <person name="Nagy L."/>
            <person name="Hibbett D."/>
            <person name="Henrissat B."/>
            <person name="Matheny P.B."/>
            <person name="Labbe J."/>
            <person name="Martin F."/>
        </authorList>
    </citation>
    <scope>NUCLEOTIDE SEQUENCE</scope>
    <source>
        <strain evidence="1">FP105234-sp</strain>
    </source>
</reference>
<evidence type="ECO:0000313" key="1">
    <source>
        <dbReference type="EMBL" id="KAI0053101.1"/>
    </source>
</evidence>